<keyword evidence="10 16" id="KW-0472">Membrane</keyword>
<keyword evidence="14" id="KW-0326">Glycosidase</keyword>
<dbReference type="InterPro" id="IPR000490">
    <property type="entry name" value="Glyco_hydro_17"/>
</dbReference>
<feature type="chain" id="PRO_5041362688" description="glucan endo-1,3-beta-D-glucosidase" evidence="17">
    <location>
        <begin position="27"/>
        <end position="481"/>
    </location>
</feature>
<evidence type="ECO:0000256" key="17">
    <source>
        <dbReference type="SAM" id="SignalP"/>
    </source>
</evidence>
<dbReference type="GO" id="GO:0098552">
    <property type="term" value="C:side of membrane"/>
    <property type="evidence" value="ECO:0007669"/>
    <property type="project" value="UniProtKB-KW"/>
</dbReference>
<dbReference type="Pfam" id="PF00332">
    <property type="entry name" value="Glyco_hydro_17"/>
    <property type="match status" value="1"/>
</dbReference>
<evidence type="ECO:0000256" key="15">
    <source>
        <dbReference type="RuleBase" id="RU004335"/>
    </source>
</evidence>
<dbReference type="FunFam" id="3.20.20.80:FF:000008">
    <property type="entry name" value="Glucan endo-1,3-beta-glucosidase 5"/>
    <property type="match status" value="1"/>
</dbReference>
<dbReference type="InterPro" id="IPR044965">
    <property type="entry name" value="Glyco_hydro_17_plant"/>
</dbReference>
<sequence>MALQQYSLMAVTLIAITVSCTSRVQSIGVNWGTTASHPLPPSKVVELLKLNKITKVKLFDSNPQVLEALSGSDIDVTVGIPNSMLRSLNSSVKAAESWVHDNLTRYLSGRTRIEYVAVGDDPFLQTYGSQFYPFVVGAAISIEAALIRAKLQKKVKIVIPCSFDAFQSESNLPSTGHFRPDINKTMIAVLNFLTKTDSPFFVTISPFLSHYQNKNISLDFALFKESAHPHKDTHNKSYKNSFDLSYDTLITALTVAGFPEVKIVISQIGWPTDGAPNATVANAEIFTKGLFNHIHSQKGTPLRPRVMPLEFYIYTLVDEDQRNTSMGNFERHWGLFTFDGQAKYEVEFFRGVKGLVNAQSVDYLAPRWCVVNNNLDMMNASVRATEACMNADCTALSPGSSCFNLSWPGNVSYAFNSYYQEHDQRAESCDFGGLGMITTVDPSVGDCRFNVELKASLSVMFHGFNFWHYLISLVLTILMLL</sequence>
<evidence type="ECO:0000259" key="18">
    <source>
        <dbReference type="SMART" id="SM00768"/>
    </source>
</evidence>
<keyword evidence="6" id="KW-0336">GPI-anchor</keyword>
<keyword evidence="5" id="KW-1003">Cell membrane</keyword>
<dbReference type="GO" id="GO:0005975">
    <property type="term" value="P:carbohydrate metabolic process"/>
    <property type="evidence" value="ECO:0007669"/>
    <property type="project" value="InterPro"/>
</dbReference>
<evidence type="ECO:0000256" key="9">
    <source>
        <dbReference type="ARBA" id="ARBA00022821"/>
    </source>
</evidence>
<evidence type="ECO:0000256" key="14">
    <source>
        <dbReference type="ARBA" id="ARBA00023295"/>
    </source>
</evidence>
<evidence type="ECO:0000313" key="19">
    <source>
        <dbReference type="EMBL" id="CAI9288143.1"/>
    </source>
</evidence>
<accession>A0AA35Z8Z8</accession>
<comment type="subcellular location">
    <subcellularLocation>
        <location evidence="2">Cell membrane</location>
        <topology evidence="2">Lipid-anchor</topology>
        <topology evidence="2">GPI-anchor</topology>
    </subcellularLocation>
</comment>
<dbReference type="InterPro" id="IPR017853">
    <property type="entry name" value="GH"/>
</dbReference>
<feature type="domain" description="X8" evidence="18">
    <location>
        <begin position="367"/>
        <end position="449"/>
    </location>
</feature>
<evidence type="ECO:0000256" key="12">
    <source>
        <dbReference type="ARBA" id="ARBA00023180"/>
    </source>
</evidence>
<keyword evidence="16" id="KW-0812">Transmembrane</keyword>
<evidence type="ECO:0000256" key="7">
    <source>
        <dbReference type="ARBA" id="ARBA00022729"/>
    </source>
</evidence>
<evidence type="ECO:0000256" key="6">
    <source>
        <dbReference type="ARBA" id="ARBA00022622"/>
    </source>
</evidence>
<evidence type="ECO:0000256" key="1">
    <source>
        <dbReference type="ARBA" id="ARBA00000382"/>
    </source>
</evidence>
<dbReference type="Gene3D" id="3.20.20.80">
    <property type="entry name" value="Glycosidases"/>
    <property type="match status" value="1"/>
</dbReference>
<proteinExistence type="inferred from homology"/>
<keyword evidence="9" id="KW-0611">Plant defense</keyword>
<dbReference type="EMBL" id="OX465081">
    <property type="protein sequence ID" value="CAI9288143.1"/>
    <property type="molecule type" value="Genomic_DNA"/>
</dbReference>
<evidence type="ECO:0000313" key="20">
    <source>
        <dbReference type="Proteomes" id="UP001177003"/>
    </source>
</evidence>
<feature type="transmembrane region" description="Helical" evidence="16">
    <location>
        <begin position="459"/>
        <end position="480"/>
    </location>
</feature>
<dbReference type="GO" id="GO:0006952">
    <property type="term" value="P:defense response"/>
    <property type="evidence" value="ECO:0007669"/>
    <property type="project" value="UniProtKB-KW"/>
</dbReference>
<keyword evidence="16" id="KW-1133">Transmembrane helix</keyword>
<evidence type="ECO:0000256" key="5">
    <source>
        <dbReference type="ARBA" id="ARBA00022475"/>
    </source>
</evidence>
<dbReference type="SMART" id="SM00768">
    <property type="entry name" value="X8"/>
    <property type="match status" value="1"/>
</dbReference>
<dbReference type="InterPro" id="IPR012946">
    <property type="entry name" value="X8"/>
</dbReference>
<dbReference type="Pfam" id="PF07983">
    <property type="entry name" value="X8"/>
    <property type="match status" value="1"/>
</dbReference>
<dbReference type="Proteomes" id="UP001177003">
    <property type="component" value="Chromosome 5"/>
</dbReference>
<gene>
    <name evidence="19" type="ORF">LSALG_LOCUS27464</name>
</gene>
<name>A0AA35Z8Z8_LACSI</name>
<keyword evidence="13" id="KW-0449">Lipoprotein</keyword>
<evidence type="ECO:0000256" key="16">
    <source>
        <dbReference type="SAM" id="Phobius"/>
    </source>
</evidence>
<keyword evidence="11" id="KW-1015">Disulfide bond</keyword>
<evidence type="ECO:0000256" key="13">
    <source>
        <dbReference type="ARBA" id="ARBA00023288"/>
    </source>
</evidence>
<dbReference type="SUPFAM" id="SSF51445">
    <property type="entry name" value="(Trans)glycosidases"/>
    <property type="match status" value="1"/>
</dbReference>
<dbReference type="GO" id="GO:0005886">
    <property type="term" value="C:plasma membrane"/>
    <property type="evidence" value="ECO:0007669"/>
    <property type="project" value="UniProtKB-SubCell"/>
</dbReference>
<keyword evidence="12" id="KW-0325">Glycoprotein</keyword>
<keyword evidence="8" id="KW-0378">Hydrolase</keyword>
<evidence type="ECO:0000256" key="10">
    <source>
        <dbReference type="ARBA" id="ARBA00023136"/>
    </source>
</evidence>
<dbReference type="FunFam" id="1.20.58.1040:FF:000002">
    <property type="entry name" value="Glucan endo-1,3-beta-glucosidase 8"/>
    <property type="match status" value="1"/>
</dbReference>
<dbReference type="PANTHER" id="PTHR32227">
    <property type="entry name" value="GLUCAN ENDO-1,3-BETA-GLUCOSIDASE BG1-RELATED-RELATED"/>
    <property type="match status" value="1"/>
</dbReference>
<protein>
    <recommendedName>
        <fullName evidence="4">glucan endo-1,3-beta-D-glucosidase</fullName>
        <ecNumber evidence="4">3.2.1.39</ecNumber>
    </recommendedName>
</protein>
<evidence type="ECO:0000256" key="2">
    <source>
        <dbReference type="ARBA" id="ARBA00004609"/>
    </source>
</evidence>
<keyword evidence="20" id="KW-1185">Reference proteome</keyword>
<keyword evidence="7 17" id="KW-0732">Signal</keyword>
<evidence type="ECO:0000256" key="8">
    <source>
        <dbReference type="ARBA" id="ARBA00022801"/>
    </source>
</evidence>
<comment type="similarity">
    <text evidence="3 15">Belongs to the glycosyl hydrolase 17 family.</text>
</comment>
<dbReference type="Gene3D" id="1.20.58.1040">
    <property type="match status" value="1"/>
</dbReference>
<dbReference type="EC" id="3.2.1.39" evidence="4"/>
<feature type="signal peptide" evidence="17">
    <location>
        <begin position="1"/>
        <end position="26"/>
    </location>
</feature>
<comment type="catalytic activity">
    <reaction evidence="1">
        <text>Hydrolysis of (1-&gt;3)-beta-D-glucosidic linkages in (1-&gt;3)-beta-D-glucans.</text>
        <dbReference type="EC" id="3.2.1.39"/>
    </reaction>
</comment>
<evidence type="ECO:0000256" key="11">
    <source>
        <dbReference type="ARBA" id="ARBA00023157"/>
    </source>
</evidence>
<evidence type="ECO:0000256" key="3">
    <source>
        <dbReference type="ARBA" id="ARBA00008773"/>
    </source>
</evidence>
<reference evidence="19" key="1">
    <citation type="submission" date="2023-04" db="EMBL/GenBank/DDBJ databases">
        <authorList>
            <person name="Vijverberg K."/>
            <person name="Xiong W."/>
            <person name="Schranz E."/>
        </authorList>
    </citation>
    <scope>NUCLEOTIDE SEQUENCE</scope>
</reference>
<organism evidence="19 20">
    <name type="scientific">Lactuca saligna</name>
    <name type="common">Willowleaf lettuce</name>
    <dbReference type="NCBI Taxonomy" id="75948"/>
    <lineage>
        <taxon>Eukaryota</taxon>
        <taxon>Viridiplantae</taxon>
        <taxon>Streptophyta</taxon>
        <taxon>Embryophyta</taxon>
        <taxon>Tracheophyta</taxon>
        <taxon>Spermatophyta</taxon>
        <taxon>Magnoliopsida</taxon>
        <taxon>eudicotyledons</taxon>
        <taxon>Gunneridae</taxon>
        <taxon>Pentapetalae</taxon>
        <taxon>asterids</taxon>
        <taxon>campanulids</taxon>
        <taxon>Asterales</taxon>
        <taxon>Asteraceae</taxon>
        <taxon>Cichorioideae</taxon>
        <taxon>Cichorieae</taxon>
        <taxon>Lactucinae</taxon>
        <taxon>Lactuca</taxon>
    </lineage>
</organism>
<dbReference type="AlphaFoldDB" id="A0AA35Z8Z8"/>
<evidence type="ECO:0000256" key="4">
    <source>
        <dbReference type="ARBA" id="ARBA00012780"/>
    </source>
</evidence>
<dbReference type="GO" id="GO:0042973">
    <property type="term" value="F:glucan endo-1,3-beta-D-glucosidase activity"/>
    <property type="evidence" value="ECO:0007669"/>
    <property type="project" value="UniProtKB-EC"/>
</dbReference>